<keyword evidence="9" id="KW-0443">Lipid metabolism</keyword>
<keyword evidence="15" id="KW-0808">Transferase</keyword>
<evidence type="ECO:0000256" key="9">
    <source>
        <dbReference type="ARBA" id="ARBA00023098"/>
    </source>
</evidence>
<feature type="transmembrane region" description="Helical" evidence="14">
    <location>
        <begin position="129"/>
        <end position="148"/>
    </location>
</feature>
<evidence type="ECO:0000256" key="6">
    <source>
        <dbReference type="ARBA" id="ARBA00022516"/>
    </source>
</evidence>
<dbReference type="GO" id="GO:0008444">
    <property type="term" value="F:CDP-diacylglycerol-glycerol-3-phosphate 3-phosphatidyltransferase activity"/>
    <property type="evidence" value="ECO:0007669"/>
    <property type="project" value="UniProtKB-EC"/>
</dbReference>
<evidence type="ECO:0000256" key="13">
    <source>
        <dbReference type="ARBA" id="ARBA00048586"/>
    </source>
</evidence>
<organism evidence="15 16">
    <name type="scientific">Rehaibacterium terrae</name>
    <dbReference type="NCBI Taxonomy" id="1341696"/>
    <lineage>
        <taxon>Bacteria</taxon>
        <taxon>Pseudomonadati</taxon>
        <taxon>Pseudomonadota</taxon>
        <taxon>Gammaproteobacteria</taxon>
        <taxon>Lysobacterales</taxon>
        <taxon>Lysobacteraceae</taxon>
        <taxon>Rehaibacterium</taxon>
    </lineage>
</organism>
<evidence type="ECO:0000256" key="10">
    <source>
        <dbReference type="ARBA" id="ARBA00023136"/>
    </source>
</evidence>
<evidence type="ECO:0000256" key="7">
    <source>
        <dbReference type="ARBA" id="ARBA00022692"/>
    </source>
</evidence>
<keyword evidence="7 14" id="KW-0812">Transmembrane</keyword>
<proteinExistence type="inferred from homology"/>
<dbReference type="PANTHER" id="PTHR14269">
    <property type="entry name" value="CDP-DIACYLGLYCEROL--GLYCEROL-3-PHOSPHATE 3-PHOSPHATIDYLTRANSFERASE-RELATED"/>
    <property type="match status" value="1"/>
</dbReference>
<dbReference type="GO" id="GO:0046474">
    <property type="term" value="P:glycerophospholipid biosynthetic process"/>
    <property type="evidence" value="ECO:0007669"/>
    <property type="project" value="TreeGrafter"/>
</dbReference>
<comment type="similarity">
    <text evidence="3">Belongs to the CDP-alcohol phosphatidyltransferase class-I family.</text>
</comment>
<reference evidence="15 16" key="1">
    <citation type="submission" date="2020-08" db="EMBL/GenBank/DDBJ databases">
        <title>Genomic Encyclopedia of Type Strains, Phase IV (KMG-IV): sequencing the most valuable type-strain genomes for metagenomic binning, comparative biology and taxonomic classification.</title>
        <authorList>
            <person name="Goeker M."/>
        </authorList>
    </citation>
    <scope>NUCLEOTIDE SEQUENCE [LARGE SCALE GENOMIC DNA]</scope>
    <source>
        <strain evidence="15 16">DSM 25897</strain>
    </source>
</reference>
<accession>A0A7W7XY54</accession>
<comment type="subcellular location">
    <subcellularLocation>
        <location evidence="1">Membrane</location>
        <topology evidence="1">Multi-pass membrane protein</topology>
    </subcellularLocation>
</comment>
<protein>
    <recommendedName>
        <fullName evidence="5">CDP-diacylglycerol--glycerol-3-phosphate 3-phosphatidyltransferase</fullName>
        <ecNumber evidence="4">2.7.8.5</ecNumber>
    </recommendedName>
</protein>
<evidence type="ECO:0000256" key="1">
    <source>
        <dbReference type="ARBA" id="ARBA00004141"/>
    </source>
</evidence>
<dbReference type="Proteomes" id="UP000519004">
    <property type="component" value="Unassembled WGS sequence"/>
</dbReference>
<dbReference type="EC" id="2.7.8.5" evidence="4"/>
<keyword evidence="8 14" id="KW-1133">Transmembrane helix</keyword>
<dbReference type="EMBL" id="JACHHX010000002">
    <property type="protein sequence ID" value="MBB5014604.1"/>
    <property type="molecule type" value="Genomic_DNA"/>
</dbReference>
<evidence type="ECO:0000256" key="11">
    <source>
        <dbReference type="ARBA" id="ARBA00023209"/>
    </source>
</evidence>
<keyword evidence="16" id="KW-1185">Reference proteome</keyword>
<feature type="transmembrane region" description="Helical" evidence="14">
    <location>
        <begin position="63"/>
        <end position="84"/>
    </location>
</feature>
<evidence type="ECO:0000256" key="12">
    <source>
        <dbReference type="ARBA" id="ARBA00023264"/>
    </source>
</evidence>
<dbReference type="InterPro" id="IPR050324">
    <property type="entry name" value="CDP-alcohol_PTase-I"/>
</dbReference>
<keyword evidence="10 14" id="KW-0472">Membrane</keyword>
<sequence>MSLAWLPNAITLARMVMVLPLWWLLARGDYGWALALAALAGFSDALDGVLAKRFGWQSRLGGLLDPIADKLLLAVAFLSLWWYGGHFPTWLVLLVLCRDVVILAGAGIWQLRIAPLEAAPTRLSKANTFFQIVLVLTVLVQLGFGGVPGAARDALVYAVATLTVASGVDYVVCWSRKARQHVRGGGDER</sequence>
<dbReference type="PIRSF" id="PIRSF000847">
    <property type="entry name" value="Phos_ph_gly_syn"/>
    <property type="match status" value="1"/>
</dbReference>
<dbReference type="PANTHER" id="PTHR14269:SF11">
    <property type="entry name" value="CDP-DIACYLGLYCEROL--GLYCEROL-3-PHOSPHATE 3-PHOSPHATIDYLTRANSFERASE"/>
    <property type="match status" value="1"/>
</dbReference>
<dbReference type="RefSeq" id="WP_183947175.1">
    <property type="nucleotide sequence ID" value="NZ_JACHHX010000002.1"/>
</dbReference>
<comment type="caution">
    <text evidence="15">The sequence shown here is derived from an EMBL/GenBank/DDBJ whole genome shotgun (WGS) entry which is preliminary data.</text>
</comment>
<keyword evidence="12" id="KW-1208">Phospholipid metabolism</keyword>
<dbReference type="GO" id="GO:0016020">
    <property type="term" value="C:membrane"/>
    <property type="evidence" value="ECO:0007669"/>
    <property type="project" value="UniProtKB-SubCell"/>
</dbReference>
<evidence type="ECO:0000256" key="4">
    <source>
        <dbReference type="ARBA" id="ARBA00013170"/>
    </source>
</evidence>
<keyword evidence="11" id="KW-0594">Phospholipid biosynthesis</keyword>
<keyword evidence="6" id="KW-0444">Lipid biosynthesis</keyword>
<feature type="transmembrane region" description="Helical" evidence="14">
    <location>
        <begin position="5"/>
        <end position="24"/>
    </location>
</feature>
<dbReference type="Gene3D" id="1.20.120.1760">
    <property type="match status" value="1"/>
</dbReference>
<dbReference type="AlphaFoldDB" id="A0A7W7XY54"/>
<evidence type="ECO:0000313" key="15">
    <source>
        <dbReference type="EMBL" id="MBB5014604.1"/>
    </source>
</evidence>
<dbReference type="InterPro" id="IPR000462">
    <property type="entry name" value="CDP-OH_P_trans"/>
</dbReference>
<gene>
    <name evidence="15" type="ORF">HNQ58_000478</name>
</gene>
<comment type="catalytic activity">
    <reaction evidence="13">
        <text>a CDP-1,2-diacyl-sn-glycerol + sn-glycerol 3-phosphate = a 1,2-diacyl-sn-glycero-3-phospho-(1'-sn-glycero-3'-phosphate) + CMP + H(+)</text>
        <dbReference type="Rhea" id="RHEA:12593"/>
        <dbReference type="ChEBI" id="CHEBI:15378"/>
        <dbReference type="ChEBI" id="CHEBI:57597"/>
        <dbReference type="ChEBI" id="CHEBI:58332"/>
        <dbReference type="ChEBI" id="CHEBI:60110"/>
        <dbReference type="ChEBI" id="CHEBI:60377"/>
        <dbReference type="EC" id="2.7.8.5"/>
    </reaction>
</comment>
<evidence type="ECO:0000256" key="14">
    <source>
        <dbReference type="SAM" id="Phobius"/>
    </source>
</evidence>
<feature type="transmembrane region" description="Helical" evidence="14">
    <location>
        <begin position="90"/>
        <end position="109"/>
    </location>
</feature>
<evidence type="ECO:0000256" key="8">
    <source>
        <dbReference type="ARBA" id="ARBA00022989"/>
    </source>
</evidence>
<name>A0A7W7XY54_9GAMM</name>
<evidence type="ECO:0000256" key="5">
    <source>
        <dbReference type="ARBA" id="ARBA00014944"/>
    </source>
</evidence>
<feature type="transmembrane region" description="Helical" evidence="14">
    <location>
        <begin position="154"/>
        <end position="173"/>
    </location>
</feature>
<dbReference type="Pfam" id="PF01066">
    <property type="entry name" value="CDP-OH_P_transf"/>
    <property type="match status" value="1"/>
</dbReference>
<comment type="pathway">
    <text evidence="2">Phospholipid metabolism; phosphatidylglycerol biosynthesis; phosphatidylglycerol from CDP-diacylglycerol: step 1/2.</text>
</comment>
<evidence type="ECO:0000256" key="2">
    <source>
        <dbReference type="ARBA" id="ARBA00005042"/>
    </source>
</evidence>
<evidence type="ECO:0000313" key="16">
    <source>
        <dbReference type="Proteomes" id="UP000519004"/>
    </source>
</evidence>
<dbReference type="InterPro" id="IPR043130">
    <property type="entry name" value="CDP-OH_PTrfase_TM_dom"/>
</dbReference>
<dbReference type="InterPro" id="IPR004570">
    <property type="entry name" value="Phosphatidylglycerol_P_synth"/>
</dbReference>
<evidence type="ECO:0000256" key="3">
    <source>
        <dbReference type="ARBA" id="ARBA00010441"/>
    </source>
</evidence>